<dbReference type="PANTHER" id="PTHR43643:SF6">
    <property type="entry name" value="HISTIDINOL-PHOSPHATE AMINOTRANSFERASE"/>
    <property type="match status" value="1"/>
</dbReference>
<dbReference type="GeneID" id="92354063"/>
<comment type="catalytic activity">
    <reaction evidence="8">
        <text>L-histidinol phosphate + 2-oxoglutarate = 3-(imidazol-4-yl)-2-oxopropyl phosphate + L-glutamate</text>
        <dbReference type="Rhea" id="RHEA:23744"/>
        <dbReference type="ChEBI" id="CHEBI:16810"/>
        <dbReference type="ChEBI" id="CHEBI:29985"/>
        <dbReference type="ChEBI" id="CHEBI:57766"/>
        <dbReference type="ChEBI" id="CHEBI:57980"/>
        <dbReference type="EC" id="2.6.1.9"/>
    </reaction>
</comment>
<keyword evidence="6" id="KW-0663">Pyridoxal phosphate</keyword>
<keyword evidence="5 9" id="KW-0808">Transferase</keyword>
<dbReference type="InterPro" id="IPR015424">
    <property type="entry name" value="PyrdxlP-dep_Trfase"/>
</dbReference>
<evidence type="ECO:0000256" key="7">
    <source>
        <dbReference type="ARBA" id="ARBA00023102"/>
    </source>
</evidence>
<feature type="domain" description="Aminotransferase class I/classII large" evidence="10">
    <location>
        <begin position="18"/>
        <end position="304"/>
    </location>
</feature>
<gene>
    <name evidence="11" type="ORF">SJAV_11380</name>
</gene>
<dbReference type="GO" id="GO:0000105">
    <property type="term" value="P:L-histidine biosynthetic process"/>
    <property type="evidence" value="ECO:0007669"/>
    <property type="project" value="UniProtKB-KW"/>
</dbReference>
<comment type="cofactor">
    <cofactor evidence="9">
        <name>pyridoxal 5'-phosphate</name>
        <dbReference type="ChEBI" id="CHEBI:597326"/>
    </cofactor>
</comment>
<keyword evidence="4" id="KW-0028">Amino-acid biosynthesis</keyword>
<sequence>MKHGGVKWDKEGPESINDFSVNLNPLGSLPIIEELIREAIHKKVYKYYPPEDYRKLKEFIAELYNIDIDLIGVFNGSSEAIKLIDKKCNVPEPNFSEYKRGSSYFAIEKGNTFEYFLSGDCVITSNPVNPTGSFIKENEILNFLSLGRELILDESFIDISLVSSSIKYTRDYANLLIISSFTKSLSIPGLRLGFTIGKESIKLEEKAPPWRINSVVYYVFTNLNPKEVKDFLKKSRKEVKRLIDDLKNVKVKFKIYDTVAPYFLVEFPISASKVNQILRKYGYQIREPYGFLGLRETHGRISLKNDFKDLLLLIDKILECEKLY</sequence>
<evidence type="ECO:0000313" key="11">
    <source>
        <dbReference type="EMBL" id="BFH73194.1"/>
    </source>
</evidence>
<evidence type="ECO:0000259" key="10">
    <source>
        <dbReference type="Pfam" id="PF00155"/>
    </source>
</evidence>
<organism evidence="11">
    <name type="scientific">Sulfurisphaera javensis</name>
    <dbReference type="NCBI Taxonomy" id="2049879"/>
    <lineage>
        <taxon>Archaea</taxon>
        <taxon>Thermoproteota</taxon>
        <taxon>Thermoprotei</taxon>
        <taxon>Sulfolobales</taxon>
        <taxon>Sulfolobaceae</taxon>
        <taxon>Sulfurisphaera</taxon>
    </lineage>
</organism>
<dbReference type="KEGG" id="sjv:SJAV_11380"/>
<keyword evidence="3 9" id="KW-0032">Aminotransferase</keyword>
<evidence type="ECO:0000256" key="2">
    <source>
        <dbReference type="ARBA" id="ARBA00007970"/>
    </source>
</evidence>
<dbReference type="PROSITE" id="PS00105">
    <property type="entry name" value="AA_TRANSFER_CLASS_1"/>
    <property type="match status" value="1"/>
</dbReference>
<proteinExistence type="inferred from homology"/>
<protein>
    <recommendedName>
        <fullName evidence="9">Aminotransferase</fullName>
        <ecNumber evidence="9">2.6.1.-</ecNumber>
    </recommendedName>
</protein>
<comment type="similarity">
    <text evidence="9">Belongs to the class-I pyridoxal-phosphate-dependent aminotransferase family.</text>
</comment>
<accession>A0AAT9GR80</accession>
<comment type="similarity">
    <text evidence="2">Belongs to the class-II pyridoxal-phosphate-dependent aminotransferase family. Histidinol-phosphate aminotransferase subfamily.</text>
</comment>
<dbReference type="InterPro" id="IPR050106">
    <property type="entry name" value="HistidinolP_aminotransfase"/>
</dbReference>
<dbReference type="Gene3D" id="3.90.1150.10">
    <property type="entry name" value="Aspartate Aminotransferase, domain 1"/>
    <property type="match status" value="1"/>
</dbReference>
<evidence type="ECO:0000256" key="4">
    <source>
        <dbReference type="ARBA" id="ARBA00022605"/>
    </source>
</evidence>
<dbReference type="InterPro" id="IPR015421">
    <property type="entry name" value="PyrdxlP-dep_Trfase_major"/>
</dbReference>
<keyword evidence="7" id="KW-0368">Histidine biosynthesis</keyword>
<evidence type="ECO:0000256" key="8">
    <source>
        <dbReference type="ARBA" id="ARBA00047481"/>
    </source>
</evidence>
<evidence type="ECO:0000256" key="3">
    <source>
        <dbReference type="ARBA" id="ARBA00022576"/>
    </source>
</evidence>
<dbReference type="EMBL" id="AP031322">
    <property type="protein sequence ID" value="BFH73194.1"/>
    <property type="molecule type" value="Genomic_DNA"/>
</dbReference>
<dbReference type="RefSeq" id="WP_369611357.1">
    <property type="nucleotide sequence ID" value="NZ_AP031322.1"/>
</dbReference>
<dbReference type="CDD" id="cd00609">
    <property type="entry name" value="AAT_like"/>
    <property type="match status" value="1"/>
</dbReference>
<dbReference type="SUPFAM" id="SSF53383">
    <property type="entry name" value="PLP-dependent transferases"/>
    <property type="match status" value="1"/>
</dbReference>
<evidence type="ECO:0000256" key="5">
    <source>
        <dbReference type="ARBA" id="ARBA00022679"/>
    </source>
</evidence>
<dbReference type="InterPro" id="IPR004839">
    <property type="entry name" value="Aminotransferase_I/II_large"/>
</dbReference>
<evidence type="ECO:0000256" key="9">
    <source>
        <dbReference type="RuleBase" id="RU000481"/>
    </source>
</evidence>
<dbReference type="Gene3D" id="3.40.640.10">
    <property type="entry name" value="Type I PLP-dependent aspartate aminotransferase-like (Major domain)"/>
    <property type="match status" value="1"/>
</dbReference>
<dbReference type="Pfam" id="PF00155">
    <property type="entry name" value="Aminotran_1_2"/>
    <property type="match status" value="1"/>
</dbReference>
<name>A0AAT9GR80_9CREN</name>
<evidence type="ECO:0000256" key="1">
    <source>
        <dbReference type="ARBA" id="ARBA00005011"/>
    </source>
</evidence>
<dbReference type="AlphaFoldDB" id="A0AAT9GR80"/>
<dbReference type="InterPro" id="IPR015422">
    <property type="entry name" value="PyrdxlP-dep_Trfase_small"/>
</dbReference>
<comment type="pathway">
    <text evidence="1">Amino-acid biosynthesis; L-histidine biosynthesis; L-histidine from 5-phospho-alpha-D-ribose 1-diphosphate: step 7/9.</text>
</comment>
<dbReference type="PANTHER" id="PTHR43643">
    <property type="entry name" value="HISTIDINOL-PHOSPHATE AMINOTRANSFERASE 2"/>
    <property type="match status" value="1"/>
</dbReference>
<dbReference type="GO" id="GO:0004400">
    <property type="term" value="F:histidinol-phosphate transaminase activity"/>
    <property type="evidence" value="ECO:0007669"/>
    <property type="project" value="UniProtKB-EC"/>
</dbReference>
<dbReference type="EC" id="2.6.1.-" evidence="9"/>
<dbReference type="GO" id="GO:0030170">
    <property type="term" value="F:pyridoxal phosphate binding"/>
    <property type="evidence" value="ECO:0007669"/>
    <property type="project" value="InterPro"/>
</dbReference>
<reference evidence="11" key="1">
    <citation type="submission" date="2024-03" db="EMBL/GenBank/DDBJ databases">
        <title>Complete genome sequence of Sulfurisphaera javensis strain KD-1.</title>
        <authorList>
            <person name="Sakai H."/>
            <person name="Nur N."/>
            <person name="Suwanto A."/>
            <person name="Kurosawa N."/>
        </authorList>
    </citation>
    <scope>NUCLEOTIDE SEQUENCE</scope>
    <source>
        <strain evidence="11">KD-1</strain>
    </source>
</reference>
<dbReference type="InterPro" id="IPR004838">
    <property type="entry name" value="NHTrfase_class1_PyrdxlP-BS"/>
</dbReference>
<evidence type="ECO:0000256" key="6">
    <source>
        <dbReference type="ARBA" id="ARBA00022898"/>
    </source>
</evidence>